<protein>
    <submittedName>
        <fullName evidence="1">4469_t:CDS:1</fullName>
    </submittedName>
</protein>
<feature type="non-terminal residue" evidence="1">
    <location>
        <position position="223"/>
    </location>
</feature>
<evidence type="ECO:0000313" key="1">
    <source>
        <dbReference type="EMBL" id="CAG8743665.1"/>
    </source>
</evidence>
<dbReference type="EMBL" id="CAJVPW010039214">
    <property type="protein sequence ID" value="CAG8743665.1"/>
    <property type="molecule type" value="Genomic_DNA"/>
</dbReference>
<dbReference type="Proteomes" id="UP000789366">
    <property type="component" value="Unassembled WGS sequence"/>
</dbReference>
<keyword evidence="2" id="KW-1185">Reference proteome</keyword>
<organism evidence="1 2">
    <name type="scientific">Cetraspora pellucida</name>
    <dbReference type="NCBI Taxonomy" id="1433469"/>
    <lineage>
        <taxon>Eukaryota</taxon>
        <taxon>Fungi</taxon>
        <taxon>Fungi incertae sedis</taxon>
        <taxon>Mucoromycota</taxon>
        <taxon>Glomeromycotina</taxon>
        <taxon>Glomeromycetes</taxon>
        <taxon>Diversisporales</taxon>
        <taxon>Gigasporaceae</taxon>
        <taxon>Cetraspora</taxon>
    </lineage>
</organism>
<gene>
    <name evidence="1" type="ORF">SPELUC_LOCUS13988</name>
</gene>
<feature type="non-terminal residue" evidence="1">
    <location>
        <position position="1"/>
    </location>
</feature>
<sequence>TNLRKLFEKMVFKIYLCFLLILAIEIIPSFQLPFVTFPTSESVLKCGDQVTVNFIDDEKPPTSSMSGIKVQFMTDQETQQIPLLTIVENLPITESQFDFNVPSVKELGYSPGNFYFLMFSDPSKPDKGGIRWSSKFTVLEGDLIPITYYYLKIQLNNLNTQIAYRYINPFADSSETPSATSPVIQMTPKSFLLGNSLPNIFPDDHSDDHAASTSPKTPSVTSS</sequence>
<accession>A0ACA9QFX7</accession>
<name>A0ACA9QFX7_9GLOM</name>
<comment type="caution">
    <text evidence="1">The sequence shown here is derived from an EMBL/GenBank/DDBJ whole genome shotgun (WGS) entry which is preliminary data.</text>
</comment>
<proteinExistence type="predicted"/>
<reference evidence="1" key="1">
    <citation type="submission" date="2021-06" db="EMBL/GenBank/DDBJ databases">
        <authorList>
            <person name="Kallberg Y."/>
            <person name="Tangrot J."/>
            <person name="Rosling A."/>
        </authorList>
    </citation>
    <scope>NUCLEOTIDE SEQUENCE</scope>
    <source>
        <strain evidence="1">28 12/20/2015</strain>
    </source>
</reference>
<evidence type="ECO:0000313" key="2">
    <source>
        <dbReference type="Proteomes" id="UP000789366"/>
    </source>
</evidence>